<dbReference type="InterPro" id="IPR007296">
    <property type="entry name" value="DUF403"/>
</dbReference>
<reference evidence="2" key="1">
    <citation type="journal article" date="2021" name="PeerJ">
        <title>Extensive microbial diversity within the chicken gut microbiome revealed by metagenomics and culture.</title>
        <authorList>
            <person name="Gilroy R."/>
            <person name="Ravi A."/>
            <person name="Getino M."/>
            <person name="Pursley I."/>
            <person name="Horton D.L."/>
            <person name="Alikhan N.F."/>
            <person name="Baker D."/>
            <person name="Gharbi K."/>
            <person name="Hall N."/>
            <person name="Watson M."/>
            <person name="Adriaenssens E.M."/>
            <person name="Foster-Nyarko E."/>
            <person name="Jarju S."/>
            <person name="Secka A."/>
            <person name="Antonio M."/>
            <person name="Oren A."/>
            <person name="Chaudhuri R.R."/>
            <person name="La Ragione R."/>
            <person name="Hildebrand F."/>
            <person name="Pallen M.J."/>
        </authorList>
    </citation>
    <scope>NUCLEOTIDE SEQUENCE</scope>
    <source>
        <strain evidence="2">ChiGjej2B2-7701</strain>
    </source>
</reference>
<dbReference type="AlphaFoldDB" id="A0A921IQN7"/>
<dbReference type="Proteomes" id="UP000746751">
    <property type="component" value="Unassembled WGS sequence"/>
</dbReference>
<organism evidence="2 3">
    <name type="scientific">Collinsella ihumii</name>
    <dbReference type="NCBI Taxonomy" id="1720204"/>
    <lineage>
        <taxon>Bacteria</taxon>
        <taxon>Bacillati</taxon>
        <taxon>Actinomycetota</taxon>
        <taxon>Coriobacteriia</taxon>
        <taxon>Coriobacteriales</taxon>
        <taxon>Coriobacteriaceae</taxon>
        <taxon>Collinsella</taxon>
    </lineage>
</organism>
<dbReference type="EMBL" id="DYVF01000041">
    <property type="protein sequence ID" value="HJG30948.1"/>
    <property type="molecule type" value="Genomic_DNA"/>
</dbReference>
<name>A0A921IQN7_9ACTN</name>
<feature type="domain" description="DUF403" evidence="1">
    <location>
        <begin position="10"/>
        <end position="169"/>
    </location>
</feature>
<evidence type="ECO:0000313" key="3">
    <source>
        <dbReference type="Proteomes" id="UP000746751"/>
    </source>
</evidence>
<gene>
    <name evidence="2" type="ORF">K8U80_06085</name>
</gene>
<dbReference type="Pfam" id="PF04168">
    <property type="entry name" value="Alpha-E"/>
    <property type="match status" value="1"/>
</dbReference>
<proteinExistence type="predicted"/>
<protein>
    <submittedName>
        <fullName evidence="2">Alpha-E domain-containing protein</fullName>
    </submittedName>
</protein>
<evidence type="ECO:0000259" key="1">
    <source>
        <dbReference type="Pfam" id="PF04168"/>
    </source>
</evidence>
<sequence>MGTLSLNRIDHLLWLGRYLERAFTTQRFILTAYDRVADRALDDIDGDWKGQLVDLGFNCETETPLEFFRRCLFNRDNPSSVARSMDAAYDNAIACRDALGTESLGYIQMAVNALEASSASDSPLLDLQLVQDNIMAFKGCIDDFVVDDAARCLVKCGMTVERIDLCARLRYRLDGIPHEVDRLASRLDRTGASYSRQAVKELAAQAFDPAFPQNVDDKGLERMIACANGIFA</sequence>
<reference evidence="2" key="2">
    <citation type="submission" date="2021-09" db="EMBL/GenBank/DDBJ databases">
        <authorList>
            <person name="Gilroy R."/>
        </authorList>
    </citation>
    <scope>NUCLEOTIDE SEQUENCE</scope>
    <source>
        <strain evidence="2">ChiGjej2B2-7701</strain>
    </source>
</reference>
<accession>A0A921IQN7</accession>
<evidence type="ECO:0000313" key="2">
    <source>
        <dbReference type="EMBL" id="HJG30948.1"/>
    </source>
</evidence>
<comment type="caution">
    <text evidence="2">The sequence shown here is derived from an EMBL/GenBank/DDBJ whole genome shotgun (WGS) entry which is preliminary data.</text>
</comment>